<keyword evidence="11" id="KW-0007">Acetylation</keyword>
<dbReference type="FunFam" id="2.60.120.10:FF:000044">
    <property type="entry name" value="Mannose-6-phosphate isomerase"/>
    <property type="match status" value="1"/>
</dbReference>
<dbReference type="PANTHER" id="PTHR10309:SF0">
    <property type="entry name" value="MANNOSE-6-PHOSPHATE ISOMERASE"/>
    <property type="match status" value="1"/>
</dbReference>
<dbReference type="GO" id="GO:0008270">
    <property type="term" value="F:zinc ion binding"/>
    <property type="evidence" value="ECO:0007669"/>
    <property type="project" value="InterPro"/>
</dbReference>
<dbReference type="OMA" id="DIGLFCG"/>
<evidence type="ECO:0000256" key="12">
    <source>
        <dbReference type="ARBA" id="ARBA00023235"/>
    </source>
</evidence>
<accession>A0A3S2MPS9</accession>
<dbReference type="OrthoDB" id="6605218at2759"/>
<dbReference type="GO" id="GO:0004476">
    <property type="term" value="F:mannose-6-phosphate isomerase activity"/>
    <property type="evidence" value="ECO:0007669"/>
    <property type="project" value="UniProtKB-EC"/>
</dbReference>
<dbReference type="InterPro" id="IPR046456">
    <property type="entry name" value="PMI_typeI_C"/>
</dbReference>
<evidence type="ECO:0000256" key="14">
    <source>
        <dbReference type="ARBA" id="ARBA00030762"/>
    </source>
</evidence>
<comment type="subcellular location">
    <subcellularLocation>
        <location evidence="2">Cytoplasm</location>
    </subcellularLocation>
</comment>
<dbReference type="GO" id="GO:0009298">
    <property type="term" value="P:GDP-mannose biosynthetic process"/>
    <property type="evidence" value="ECO:0007669"/>
    <property type="project" value="UniProtKB-UniPathway"/>
</dbReference>
<feature type="binding site" evidence="17">
    <location>
        <position position="109"/>
    </location>
    <ligand>
        <name>Zn(2+)</name>
        <dbReference type="ChEBI" id="CHEBI:29105"/>
    </ligand>
</feature>
<dbReference type="FunFam" id="1.10.441.10:FF:000001">
    <property type="entry name" value="Mannose-6-phosphate isomerase"/>
    <property type="match status" value="1"/>
</dbReference>
<dbReference type="PANTHER" id="PTHR10309">
    <property type="entry name" value="MANNOSE-6-PHOSPHATE ISOMERASE"/>
    <property type="match status" value="1"/>
</dbReference>
<evidence type="ECO:0000313" key="22">
    <source>
        <dbReference type="EMBL" id="RVE71506.1"/>
    </source>
</evidence>
<sequence length="421" mass="46137">MEEVRVFPLTCAVQNYAWGKAGLDSEVARLVVGGEPLAVIEEKPYAELWMGAHPKGDAQIKDNRITQTTLGQWIAHYPACLGSKVKDAFQGQLPFLFKVLSVNTALSIQAHPNKDLAARLHAQFPEHYPDTNHKPEMAIALTRFQGLCGFRPVEEILAFLQRVPEFHALVGNEAAEELRRSVGDDARTSQALKKCFTRMMSCEKKVFVDELNELVKRVTEEGAAGKDTSSSNGELLLRLHSQYPGDIGCFSIYFLNYVVLEPGQAMFLGANEPHAYIYGDCIECMACSDNTVRAGLTRKYIDVNTLCEMLNYSPAPASSKIFACVQDPSDPCVTVYDPPVPDFTVIKIQVPASVKEYTVAPVDSASILLVIEGDAMVTAPAAHSDITMRRGTVLFVSANESLSLHVSSPSGMVLFRACSLL</sequence>
<evidence type="ECO:0000256" key="17">
    <source>
        <dbReference type="PIRSR" id="PIRSR001480-2"/>
    </source>
</evidence>
<comment type="cofactor">
    <cofactor evidence="17">
        <name>Zn(2+)</name>
        <dbReference type="ChEBI" id="CHEBI:29105"/>
    </cofactor>
    <text evidence="17">Binds 1 zinc ion per subunit.</text>
</comment>
<comment type="similarity">
    <text evidence="4 18">Belongs to the mannose-6-phosphate isomerase type 1 family.</text>
</comment>
<evidence type="ECO:0000256" key="1">
    <source>
        <dbReference type="ARBA" id="ARBA00000757"/>
    </source>
</evidence>
<evidence type="ECO:0000259" key="20">
    <source>
        <dbReference type="Pfam" id="PF20511"/>
    </source>
</evidence>
<dbReference type="Pfam" id="PF20512">
    <property type="entry name" value="PMI_typeI_hel"/>
    <property type="match status" value="1"/>
</dbReference>
<feature type="domain" description="Phosphomannose isomerase type I C-terminal" evidence="19">
    <location>
        <begin position="336"/>
        <end position="379"/>
    </location>
</feature>
<dbReference type="CDD" id="cd07011">
    <property type="entry name" value="cupin_PMI_type_I_N"/>
    <property type="match status" value="1"/>
</dbReference>
<dbReference type="InterPro" id="IPR046458">
    <property type="entry name" value="PMI_typeI_hel"/>
</dbReference>
<dbReference type="GO" id="GO:0061611">
    <property type="term" value="P:mannose to fructose-6-phosphate catabolic process"/>
    <property type="evidence" value="ECO:0007669"/>
    <property type="project" value="UniProtKB-ARBA"/>
</dbReference>
<dbReference type="SUPFAM" id="SSF51182">
    <property type="entry name" value="RmlC-like cupins"/>
    <property type="match status" value="1"/>
</dbReference>
<keyword evidence="23" id="KW-1185">Reference proteome</keyword>
<feature type="domain" description="Phosphomannose isomerase type I helical insertion" evidence="21">
    <location>
        <begin position="169"/>
        <end position="255"/>
    </location>
</feature>
<evidence type="ECO:0000259" key="19">
    <source>
        <dbReference type="Pfam" id="PF01238"/>
    </source>
</evidence>
<evidence type="ECO:0000256" key="2">
    <source>
        <dbReference type="ARBA" id="ARBA00004496"/>
    </source>
</evidence>
<dbReference type="InterPro" id="IPR014710">
    <property type="entry name" value="RmlC-like_jellyroll"/>
</dbReference>
<organism evidence="22 23">
    <name type="scientific">Oryzias javanicus</name>
    <name type="common">Javanese ricefish</name>
    <name type="synonym">Aplocheilus javanicus</name>
    <dbReference type="NCBI Taxonomy" id="123683"/>
    <lineage>
        <taxon>Eukaryota</taxon>
        <taxon>Metazoa</taxon>
        <taxon>Chordata</taxon>
        <taxon>Craniata</taxon>
        <taxon>Vertebrata</taxon>
        <taxon>Euteleostomi</taxon>
        <taxon>Actinopterygii</taxon>
        <taxon>Neopterygii</taxon>
        <taxon>Teleostei</taxon>
        <taxon>Neoteleostei</taxon>
        <taxon>Acanthomorphata</taxon>
        <taxon>Ovalentaria</taxon>
        <taxon>Atherinomorphae</taxon>
        <taxon>Beloniformes</taxon>
        <taxon>Adrianichthyidae</taxon>
        <taxon>Oryziinae</taxon>
        <taxon>Oryzias</taxon>
    </lineage>
</organism>
<evidence type="ECO:0000256" key="16">
    <source>
        <dbReference type="PIRSR" id="PIRSR001480-1"/>
    </source>
</evidence>
<keyword evidence="9 17" id="KW-0479">Metal-binding</keyword>
<evidence type="ECO:0000256" key="10">
    <source>
        <dbReference type="ARBA" id="ARBA00022833"/>
    </source>
</evidence>
<evidence type="ECO:0000259" key="21">
    <source>
        <dbReference type="Pfam" id="PF20512"/>
    </source>
</evidence>
<dbReference type="InterPro" id="IPR046457">
    <property type="entry name" value="PMI_typeI_cat"/>
</dbReference>
<comment type="pathway">
    <text evidence="3">Nucleotide-sugar biosynthesis; GDP-alpha-D-mannose biosynthesis; alpha-D-mannose 1-phosphate from D-fructose 6-phosphate: step 1/2.</text>
</comment>
<dbReference type="Gene3D" id="2.60.120.10">
    <property type="entry name" value="Jelly Rolls"/>
    <property type="match status" value="2"/>
</dbReference>
<dbReference type="PRINTS" id="PR00714">
    <property type="entry name" value="MAN6PISMRASE"/>
</dbReference>
<dbReference type="NCBIfam" id="TIGR00218">
    <property type="entry name" value="manA"/>
    <property type="match status" value="1"/>
</dbReference>
<evidence type="ECO:0000256" key="4">
    <source>
        <dbReference type="ARBA" id="ARBA00010772"/>
    </source>
</evidence>
<comment type="function">
    <text evidence="15">Isomerase that catalyzes the interconversion of fructose-6-P and mannose-6-P and has a critical role in the supply of D-mannose derivatives required for many eukaryotic glycosylation reactions.</text>
</comment>
<dbReference type="GO" id="GO:0005829">
    <property type="term" value="C:cytosol"/>
    <property type="evidence" value="ECO:0007669"/>
    <property type="project" value="TreeGrafter"/>
</dbReference>
<feature type="binding site" evidence="17">
    <location>
        <position position="136"/>
    </location>
    <ligand>
        <name>Zn(2+)</name>
        <dbReference type="ChEBI" id="CHEBI:29105"/>
    </ligand>
</feature>
<dbReference type="InterPro" id="IPR001250">
    <property type="entry name" value="Man6P_Isoase-1"/>
</dbReference>
<dbReference type="GO" id="GO:0001889">
    <property type="term" value="P:liver development"/>
    <property type="evidence" value="ECO:0007669"/>
    <property type="project" value="Ensembl"/>
</dbReference>
<keyword evidence="10 17" id="KW-0862">Zinc</keyword>
<dbReference type="EC" id="5.3.1.8" evidence="5"/>
<dbReference type="GO" id="GO:0090171">
    <property type="term" value="P:chondrocyte morphogenesis"/>
    <property type="evidence" value="ECO:0007669"/>
    <property type="project" value="Ensembl"/>
</dbReference>
<dbReference type="AlphaFoldDB" id="A0A3S2MPS9"/>
<gene>
    <name evidence="22" type="ORF">OJAV_G00052510</name>
</gene>
<evidence type="ECO:0000256" key="5">
    <source>
        <dbReference type="ARBA" id="ARBA00011956"/>
    </source>
</evidence>
<keyword evidence="12" id="KW-0413">Isomerase</keyword>
<proteinExistence type="inferred from homology"/>
<dbReference type="InterPro" id="IPR016305">
    <property type="entry name" value="Mannose-6-P_Isomerase"/>
</dbReference>
<dbReference type="InterPro" id="IPR011051">
    <property type="entry name" value="RmlC_Cupin_sf"/>
</dbReference>
<protein>
    <recommendedName>
        <fullName evidence="6">Mannose-6-phosphate isomerase</fullName>
        <ecNumber evidence="5">5.3.1.8</ecNumber>
    </recommendedName>
    <alternativeName>
        <fullName evidence="13">Phosphohexomutase</fullName>
    </alternativeName>
    <alternativeName>
        <fullName evidence="14">Phosphomannose isomerase</fullName>
    </alternativeName>
</protein>
<dbReference type="Proteomes" id="UP000283210">
    <property type="component" value="Chromosome 6"/>
</dbReference>
<evidence type="ECO:0000256" key="8">
    <source>
        <dbReference type="ARBA" id="ARBA00022553"/>
    </source>
</evidence>
<evidence type="ECO:0000256" key="3">
    <source>
        <dbReference type="ARBA" id="ARBA00004666"/>
    </source>
</evidence>
<evidence type="ECO:0000313" key="23">
    <source>
        <dbReference type="Proteomes" id="UP000283210"/>
    </source>
</evidence>
<dbReference type="UniPathway" id="UPA00126">
    <property type="reaction ID" value="UER00423"/>
</dbReference>
<dbReference type="Pfam" id="PF01238">
    <property type="entry name" value="PMI_typeI_C"/>
    <property type="match status" value="1"/>
</dbReference>
<feature type="active site" evidence="16">
    <location>
        <position position="293"/>
    </location>
</feature>
<dbReference type="GO" id="GO:0043009">
    <property type="term" value="P:chordate embryonic development"/>
    <property type="evidence" value="ECO:0007669"/>
    <property type="project" value="Ensembl"/>
</dbReference>
<feature type="binding site" evidence="17">
    <location>
        <position position="111"/>
    </location>
    <ligand>
        <name>Zn(2+)</name>
        <dbReference type="ChEBI" id="CHEBI:29105"/>
    </ligand>
</feature>
<evidence type="ECO:0000256" key="13">
    <source>
        <dbReference type="ARBA" id="ARBA00029741"/>
    </source>
</evidence>
<dbReference type="PROSITE" id="PS00965">
    <property type="entry name" value="PMI_I_1"/>
    <property type="match status" value="1"/>
</dbReference>
<feature type="domain" description="Phosphomannose isomerase type I catalytic" evidence="20">
    <location>
        <begin position="6"/>
        <end position="153"/>
    </location>
</feature>
<evidence type="ECO:0000256" key="11">
    <source>
        <dbReference type="ARBA" id="ARBA00022990"/>
    </source>
</evidence>
<comment type="catalytic activity">
    <reaction evidence="1">
        <text>D-mannose 6-phosphate = D-fructose 6-phosphate</text>
        <dbReference type="Rhea" id="RHEA:12356"/>
        <dbReference type="ChEBI" id="CHEBI:58735"/>
        <dbReference type="ChEBI" id="CHEBI:61527"/>
        <dbReference type="EC" id="5.3.1.8"/>
    </reaction>
</comment>
<name>A0A3S2MPS9_ORYJA</name>
<evidence type="ECO:0000256" key="7">
    <source>
        <dbReference type="ARBA" id="ARBA00022490"/>
    </source>
</evidence>
<evidence type="ECO:0000256" key="6">
    <source>
        <dbReference type="ARBA" id="ARBA00018236"/>
    </source>
</evidence>
<reference evidence="22 23" key="1">
    <citation type="submission" date="2018-11" db="EMBL/GenBank/DDBJ databases">
        <authorList>
            <person name="Lopez-Roques C."/>
            <person name="Donnadieu C."/>
            <person name="Bouchez O."/>
            <person name="Klopp C."/>
            <person name="Cabau C."/>
            <person name="Zahm M."/>
        </authorList>
    </citation>
    <scope>NUCLEOTIDE SEQUENCE [LARGE SCALE GENOMIC DNA]</scope>
    <source>
        <strain evidence="22">RS831</strain>
        <tissue evidence="22">Whole body</tissue>
    </source>
</reference>
<dbReference type="Pfam" id="PF20511">
    <property type="entry name" value="PMI_typeI_cat"/>
    <property type="match status" value="1"/>
</dbReference>
<dbReference type="FunFam" id="2.60.120.10:FF:000060">
    <property type="entry name" value="Putative mannose-6-phosphate isomerase"/>
    <property type="match status" value="1"/>
</dbReference>
<evidence type="ECO:0000256" key="9">
    <source>
        <dbReference type="ARBA" id="ARBA00022723"/>
    </source>
</evidence>
<reference evidence="22 23" key="2">
    <citation type="submission" date="2019-01" db="EMBL/GenBank/DDBJ databases">
        <title>A chromosome length genome reference of the Java medaka (oryzias javanicus).</title>
        <authorList>
            <person name="Herpin A."/>
            <person name="Takehana Y."/>
            <person name="Naruse K."/>
            <person name="Ansai S."/>
            <person name="Kawaguchi M."/>
        </authorList>
    </citation>
    <scope>NUCLEOTIDE SEQUENCE [LARGE SCALE GENOMIC DNA]</scope>
    <source>
        <strain evidence="22">RS831</strain>
        <tissue evidence="22">Whole body</tissue>
    </source>
</reference>
<dbReference type="EMBL" id="CM012442">
    <property type="protein sequence ID" value="RVE71506.1"/>
    <property type="molecule type" value="Genomic_DNA"/>
</dbReference>
<dbReference type="Gene3D" id="1.10.441.10">
    <property type="entry name" value="Phosphomannose Isomerase, domain 2"/>
    <property type="match status" value="1"/>
</dbReference>
<evidence type="ECO:0000256" key="15">
    <source>
        <dbReference type="ARBA" id="ARBA00043915"/>
    </source>
</evidence>
<dbReference type="PIRSF" id="PIRSF001480">
    <property type="entry name" value="Mannose-6-phosphate_isomerase"/>
    <property type="match status" value="1"/>
</dbReference>
<evidence type="ECO:0000256" key="18">
    <source>
        <dbReference type="RuleBase" id="RU004189"/>
    </source>
</evidence>
<feature type="binding site" evidence="17">
    <location>
        <position position="274"/>
    </location>
    <ligand>
        <name>Zn(2+)</name>
        <dbReference type="ChEBI" id="CHEBI:29105"/>
    </ligand>
</feature>
<keyword evidence="7" id="KW-0963">Cytoplasm</keyword>
<dbReference type="InterPro" id="IPR018050">
    <property type="entry name" value="Pmannose_isomerase-type1_CS"/>
</dbReference>
<keyword evidence="8" id="KW-0597">Phosphoprotein</keyword>